<dbReference type="Proteomes" id="UP000292957">
    <property type="component" value="Unassembled WGS sequence"/>
</dbReference>
<proteinExistence type="predicted"/>
<sequence>MVYVMLSIHSIILQQHNPLTPCTRDRNSTAGGSSGIAHKRGRSCLSRVYLRMDGRNSLGSLCTTAVAAQGRPDTIDPEPGLRLSGKARQTIRPPSKGGFAL</sequence>
<evidence type="ECO:0000256" key="1">
    <source>
        <dbReference type="SAM" id="MobiDB-lite"/>
    </source>
</evidence>
<dbReference type="AlphaFoldDB" id="A0A4Q9MC27"/>
<dbReference type="EMBL" id="ML143493">
    <property type="protein sequence ID" value="TBU23848.1"/>
    <property type="molecule type" value="Genomic_DNA"/>
</dbReference>
<feature type="region of interest" description="Disordered" evidence="1">
    <location>
        <begin position="70"/>
        <end position="101"/>
    </location>
</feature>
<reference evidence="2" key="1">
    <citation type="submission" date="2019-01" db="EMBL/GenBank/DDBJ databases">
        <title>Draft genome sequences of three monokaryotic isolates of the white-rot basidiomycete fungus Dichomitus squalens.</title>
        <authorList>
            <consortium name="DOE Joint Genome Institute"/>
            <person name="Lopez S.C."/>
            <person name="Andreopoulos B."/>
            <person name="Pangilinan J."/>
            <person name="Lipzen A."/>
            <person name="Riley R."/>
            <person name="Ahrendt S."/>
            <person name="Ng V."/>
            <person name="Barry K."/>
            <person name="Daum C."/>
            <person name="Grigoriev I.V."/>
            <person name="Hilden K.S."/>
            <person name="Makela M.R."/>
            <person name="de Vries R.P."/>
        </authorList>
    </citation>
    <scope>NUCLEOTIDE SEQUENCE [LARGE SCALE GENOMIC DNA]</scope>
    <source>
        <strain evidence="2">OM18370.1</strain>
    </source>
</reference>
<name>A0A4Q9MC27_9APHY</name>
<evidence type="ECO:0000313" key="2">
    <source>
        <dbReference type="EMBL" id="TBU23848.1"/>
    </source>
</evidence>
<feature type="region of interest" description="Disordered" evidence="1">
    <location>
        <begin position="18"/>
        <end position="37"/>
    </location>
</feature>
<gene>
    <name evidence="2" type="ORF">BD311DRAFT_767660</name>
</gene>
<organism evidence="2">
    <name type="scientific">Dichomitus squalens</name>
    <dbReference type="NCBI Taxonomy" id="114155"/>
    <lineage>
        <taxon>Eukaryota</taxon>
        <taxon>Fungi</taxon>
        <taxon>Dikarya</taxon>
        <taxon>Basidiomycota</taxon>
        <taxon>Agaricomycotina</taxon>
        <taxon>Agaricomycetes</taxon>
        <taxon>Polyporales</taxon>
        <taxon>Polyporaceae</taxon>
        <taxon>Dichomitus</taxon>
    </lineage>
</organism>
<protein>
    <submittedName>
        <fullName evidence="2">Uncharacterized protein</fullName>
    </submittedName>
</protein>
<accession>A0A4Q9MC27</accession>